<evidence type="ECO:0000313" key="6">
    <source>
        <dbReference type="EMBL" id="PSU48865.1"/>
    </source>
</evidence>
<accession>A0A2T3JIQ8</accession>
<proteinExistence type="inferred from homology"/>
<name>A0A2T3JIQ8_9GAMM</name>
<dbReference type="Gene3D" id="3.40.190.10">
    <property type="entry name" value="Periplasmic binding protein-like II"/>
    <property type="match status" value="2"/>
</dbReference>
<keyword evidence="3" id="KW-0238">DNA-binding</keyword>
<dbReference type="SUPFAM" id="SSF46785">
    <property type="entry name" value="Winged helix' DNA-binding domain"/>
    <property type="match status" value="1"/>
</dbReference>
<comment type="similarity">
    <text evidence="1">Belongs to the LysR transcriptional regulatory family.</text>
</comment>
<reference evidence="6 7" key="1">
    <citation type="submission" date="2018-01" db="EMBL/GenBank/DDBJ databases">
        <title>Whole genome sequencing of Histamine producing bacteria.</title>
        <authorList>
            <person name="Butler K."/>
        </authorList>
    </citation>
    <scope>NUCLEOTIDE SEQUENCE [LARGE SCALE GENOMIC DNA]</scope>
    <source>
        <strain evidence="6 7">JCM 12947</strain>
    </source>
</reference>
<dbReference type="Gene3D" id="1.10.10.10">
    <property type="entry name" value="Winged helix-like DNA-binding domain superfamily/Winged helix DNA-binding domain"/>
    <property type="match status" value="1"/>
</dbReference>
<keyword evidence="2" id="KW-0805">Transcription regulation</keyword>
<dbReference type="GO" id="GO:0003677">
    <property type="term" value="F:DNA binding"/>
    <property type="evidence" value="ECO:0007669"/>
    <property type="project" value="UniProtKB-KW"/>
</dbReference>
<dbReference type="Pfam" id="PF03466">
    <property type="entry name" value="LysR_substrate"/>
    <property type="match status" value="1"/>
</dbReference>
<evidence type="ECO:0000256" key="2">
    <source>
        <dbReference type="ARBA" id="ARBA00023015"/>
    </source>
</evidence>
<dbReference type="InterPro" id="IPR036388">
    <property type="entry name" value="WH-like_DNA-bd_sf"/>
</dbReference>
<dbReference type="InterPro" id="IPR005119">
    <property type="entry name" value="LysR_subst-bd"/>
</dbReference>
<organism evidence="6 7">
    <name type="scientific">Photobacterium frigidiphilum</name>
    <dbReference type="NCBI Taxonomy" id="264736"/>
    <lineage>
        <taxon>Bacteria</taxon>
        <taxon>Pseudomonadati</taxon>
        <taxon>Pseudomonadota</taxon>
        <taxon>Gammaproteobacteria</taxon>
        <taxon>Vibrionales</taxon>
        <taxon>Vibrionaceae</taxon>
        <taxon>Photobacterium</taxon>
    </lineage>
</organism>
<dbReference type="GO" id="GO:0003700">
    <property type="term" value="F:DNA-binding transcription factor activity"/>
    <property type="evidence" value="ECO:0007669"/>
    <property type="project" value="InterPro"/>
</dbReference>
<evidence type="ECO:0000256" key="3">
    <source>
        <dbReference type="ARBA" id="ARBA00023125"/>
    </source>
</evidence>
<keyword evidence="4" id="KW-0804">Transcription</keyword>
<keyword evidence="7" id="KW-1185">Reference proteome</keyword>
<dbReference type="Proteomes" id="UP000240987">
    <property type="component" value="Unassembled WGS sequence"/>
</dbReference>
<dbReference type="RefSeq" id="WP_107242613.1">
    <property type="nucleotide sequence ID" value="NZ_PYMJ01000008.1"/>
</dbReference>
<dbReference type="PRINTS" id="PR00039">
    <property type="entry name" value="HTHLYSR"/>
</dbReference>
<dbReference type="InterPro" id="IPR050389">
    <property type="entry name" value="LysR-type_TF"/>
</dbReference>
<dbReference type="PROSITE" id="PS50931">
    <property type="entry name" value="HTH_LYSR"/>
    <property type="match status" value="1"/>
</dbReference>
<dbReference type="PANTHER" id="PTHR30118:SF6">
    <property type="entry name" value="HTH-TYPE TRANSCRIPTIONAL REGULATOR LEUO"/>
    <property type="match status" value="1"/>
</dbReference>
<evidence type="ECO:0000256" key="1">
    <source>
        <dbReference type="ARBA" id="ARBA00009437"/>
    </source>
</evidence>
<dbReference type="SUPFAM" id="SSF53850">
    <property type="entry name" value="Periplasmic binding protein-like II"/>
    <property type="match status" value="1"/>
</dbReference>
<evidence type="ECO:0000259" key="5">
    <source>
        <dbReference type="PROSITE" id="PS50931"/>
    </source>
</evidence>
<gene>
    <name evidence="6" type="ORF">C9J12_10205</name>
</gene>
<dbReference type="AlphaFoldDB" id="A0A2T3JIQ8"/>
<dbReference type="PANTHER" id="PTHR30118">
    <property type="entry name" value="HTH-TYPE TRANSCRIPTIONAL REGULATOR LEUO-RELATED"/>
    <property type="match status" value="1"/>
</dbReference>
<protein>
    <submittedName>
        <fullName evidence="6">LysR family transcriptional regulator</fullName>
    </submittedName>
</protein>
<feature type="domain" description="HTH lysR-type" evidence="5">
    <location>
        <begin position="1"/>
        <end position="58"/>
    </location>
</feature>
<dbReference type="InterPro" id="IPR000847">
    <property type="entry name" value="LysR_HTH_N"/>
</dbReference>
<evidence type="ECO:0000313" key="7">
    <source>
        <dbReference type="Proteomes" id="UP000240987"/>
    </source>
</evidence>
<comment type="caution">
    <text evidence="6">The sequence shown here is derived from an EMBL/GenBank/DDBJ whole genome shotgun (WGS) entry which is preliminary data.</text>
</comment>
<sequence>MDLNLLTTFLAVYKHISITIAAEELDVSQPAVSAALKRLESVIGKPLFVREGRGISPTGAAVALANKIESPITVLETIGQQQEYLNVYCSEVVLHLVCHVENIKLSETPLEEKAIFDDLFTQKVDLVIDVMSSKQHSLIVEEFHQEEPTCLTRLDHPRIQSQITLEEYFAEEHIAVKITRNNTNTINNLSEKPVEPRKVKIETGSLSSMLILSSESDYIASSPRSIAEKLAPKLNLRIHKYPFAIKPVKLYMIYHRRYANDPFHKTKREALRVAITHPSHSLG</sequence>
<dbReference type="Pfam" id="PF00126">
    <property type="entry name" value="HTH_1"/>
    <property type="match status" value="1"/>
</dbReference>
<dbReference type="EMBL" id="PYMJ01000008">
    <property type="protein sequence ID" value="PSU48865.1"/>
    <property type="molecule type" value="Genomic_DNA"/>
</dbReference>
<evidence type="ECO:0000256" key="4">
    <source>
        <dbReference type="ARBA" id="ARBA00023163"/>
    </source>
</evidence>
<dbReference type="OrthoDB" id="6621790at2"/>
<dbReference type="InterPro" id="IPR036390">
    <property type="entry name" value="WH_DNA-bd_sf"/>
</dbReference>